<reference evidence="1 2" key="1">
    <citation type="submission" date="2021-07" db="EMBL/GenBank/DDBJ databases">
        <title>Whole Genome Sequence of Nocardia Iowensis.</title>
        <authorList>
            <person name="Lamm A."/>
            <person name="Collins-Fairclough A.M."/>
            <person name="Bunk B."/>
            <person name="Sproer C."/>
        </authorList>
    </citation>
    <scope>NUCLEOTIDE SEQUENCE [LARGE SCALE GENOMIC DNA]</scope>
    <source>
        <strain evidence="1 2">NRRL 5646</strain>
    </source>
</reference>
<sequence length="88" mass="9281">MIDRAATTGCGEAAIDRIETSELGALAIEMFDAVRAEAKRDHLAGPFARAPMLLKDVGATCADARATMGSAFLKGFIPPHDSELAGYR</sequence>
<dbReference type="EMBL" id="CP078145">
    <property type="protein sequence ID" value="QXN93101.1"/>
    <property type="molecule type" value="Genomic_DNA"/>
</dbReference>
<dbReference type="Proteomes" id="UP000694257">
    <property type="component" value="Chromosome"/>
</dbReference>
<evidence type="ECO:0000313" key="2">
    <source>
        <dbReference type="Proteomes" id="UP000694257"/>
    </source>
</evidence>
<accession>A0ABX8RUY7</accession>
<proteinExistence type="predicted"/>
<organism evidence="1 2">
    <name type="scientific">Nocardia iowensis</name>
    <dbReference type="NCBI Taxonomy" id="204891"/>
    <lineage>
        <taxon>Bacteria</taxon>
        <taxon>Bacillati</taxon>
        <taxon>Actinomycetota</taxon>
        <taxon>Actinomycetes</taxon>
        <taxon>Mycobacteriales</taxon>
        <taxon>Nocardiaceae</taxon>
        <taxon>Nocardia</taxon>
    </lineage>
</organism>
<keyword evidence="2" id="KW-1185">Reference proteome</keyword>
<name>A0ABX8RUY7_NOCIO</name>
<gene>
    <name evidence="1" type="ORF">KV110_08345</name>
</gene>
<protein>
    <submittedName>
        <fullName evidence="1">Uncharacterized protein</fullName>
    </submittedName>
</protein>
<dbReference type="RefSeq" id="WP_218474864.1">
    <property type="nucleotide sequence ID" value="NZ_BAABJN010000001.1"/>
</dbReference>
<evidence type="ECO:0000313" key="1">
    <source>
        <dbReference type="EMBL" id="QXN93101.1"/>
    </source>
</evidence>